<dbReference type="Proteomes" id="UP000317318">
    <property type="component" value="Chromosome"/>
</dbReference>
<dbReference type="Gene3D" id="2.60.120.560">
    <property type="entry name" value="Exo-inulinase, domain 1"/>
    <property type="match status" value="1"/>
</dbReference>
<dbReference type="RefSeq" id="WP_145362806.1">
    <property type="nucleotide sequence ID" value="NZ_CP036268.1"/>
</dbReference>
<dbReference type="Pfam" id="PF06439">
    <property type="entry name" value="3keto-disac_hyd"/>
    <property type="match status" value="1"/>
</dbReference>
<dbReference type="EMBL" id="CP036268">
    <property type="protein sequence ID" value="QDT36617.1"/>
    <property type="molecule type" value="Genomic_DNA"/>
</dbReference>
<dbReference type="OrthoDB" id="242352at2"/>
<sequence precursor="true">MRSISTIAATLLALVSFGSFAAAGEWTSLFDGKSFDGWKASENSDSWTIEDGAFKCSGPRSHLFYVGDEKPWDDFEFRCKAKTTKGSNSGIYFHTDYQESGWPKGGFEAQVNNTGSDPKKTGSLYAVQNVMEAPANDNEWFDYHIKVDGRDITISINGEAVTEYTEPEGTKPGKRFERALSEGTFAFQAHDPKSVAYFKDIEVKRLD</sequence>
<organism evidence="3 4">
    <name type="scientific">Stratiformator vulcanicus</name>
    <dbReference type="NCBI Taxonomy" id="2527980"/>
    <lineage>
        <taxon>Bacteria</taxon>
        <taxon>Pseudomonadati</taxon>
        <taxon>Planctomycetota</taxon>
        <taxon>Planctomycetia</taxon>
        <taxon>Planctomycetales</taxon>
        <taxon>Planctomycetaceae</taxon>
        <taxon>Stratiformator</taxon>
    </lineage>
</organism>
<evidence type="ECO:0000259" key="2">
    <source>
        <dbReference type="Pfam" id="PF06439"/>
    </source>
</evidence>
<keyword evidence="1" id="KW-0732">Signal</keyword>
<feature type="domain" description="3-keto-alpha-glucoside-1,2-lyase/3-keto-2-hydroxy-glucal hydratase" evidence="2">
    <location>
        <begin position="25"/>
        <end position="204"/>
    </location>
</feature>
<dbReference type="InterPro" id="IPR010496">
    <property type="entry name" value="AL/BT2_dom"/>
</dbReference>
<reference evidence="3 4" key="1">
    <citation type="submission" date="2019-02" db="EMBL/GenBank/DDBJ databases">
        <title>Deep-cultivation of Planctomycetes and their phenomic and genomic characterization uncovers novel biology.</title>
        <authorList>
            <person name="Wiegand S."/>
            <person name="Jogler M."/>
            <person name="Boedeker C."/>
            <person name="Pinto D."/>
            <person name="Vollmers J."/>
            <person name="Rivas-Marin E."/>
            <person name="Kohn T."/>
            <person name="Peeters S.H."/>
            <person name="Heuer A."/>
            <person name="Rast P."/>
            <person name="Oberbeckmann S."/>
            <person name="Bunk B."/>
            <person name="Jeske O."/>
            <person name="Meyerdierks A."/>
            <person name="Storesund J.E."/>
            <person name="Kallscheuer N."/>
            <person name="Luecker S."/>
            <person name="Lage O.M."/>
            <person name="Pohl T."/>
            <person name="Merkel B.J."/>
            <person name="Hornburger P."/>
            <person name="Mueller R.-W."/>
            <person name="Bruemmer F."/>
            <person name="Labrenz M."/>
            <person name="Spormann A.M."/>
            <person name="Op den Camp H."/>
            <person name="Overmann J."/>
            <person name="Amann R."/>
            <person name="Jetten M.S.M."/>
            <person name="Mascher T."/>
            <person name="Medema M.H."/>
            <person name="Devos D.P."/>
            <person name="Kaster A.-K."/>
            <person name="Ovreas L."/>
            <person name="Rohde M."/>
            <person name="Galperin M.Y."/>
            <person name="Jogler C."/>
        </authorList>
    </citation>
    <scope>NUCLEOTIDE SEQUENCE [LARGE SCALE GENOMIC DNA]</scope>
    <source>
        <strain evidence="3 4">Pan189</strain>
    </source>
</reference>
<protein>
    <recommendedName>
        <fullName evidence="2">3-keto-alpha-glucoside-1,2-lyase/3-keto-2-hydroxy-glucal hydratase domain-containing protein</fullName>
    </recommendedName>
</protein>
<keyword evidence="4" id="KW-1185">Reference proteome</keyword>
<accession>A0A517QYA0</accession>
<name>A0A517QYA0_9PLAN</name>
<feature type="chain" id="PRO_5022230637" description="3-keto-alpha-glucoside-1,2-lyase/3-keto-2-hydroxy-glucal hydratase domain-containing protein" evidence="1">
    <location>
        <begin position="22"/>
        <end position="207"/>
    </location>
</feature>
<dbReference type="KEGG" id="svp:Pan189_09770"/>
<evidence type="ECO:0000313" key="3">
    <source>
        <dbReference type="EMBL" id="QDT36617.1"/>
    </source>
</evidence>
<dbReference type="AlphaFoldDB" id="A0A517QYA0"/>
<proteinExistence type="predicted"/>
<gene>
    <name evidence="3" type="ORF">Pan189_09770</name>
</gene>
<dbReference type="GO" id="GO:0016787">
    <property type="term" value="F:hydrolase activity"/>
    <property type="evidence" value="ECO:0007669"/>
    <property type="project" value="InterPro"/>
</dbReference>
<evidence type="ECO:0000313" key="4">
    <source>
        <dbReference type="Proteomes" id="UP000317318"/>
    </source>
</evidence>
<evidence type="ECO:0000256" key="1">
    <source>
        <dbReference type="SAM" id="SignalP"/>
    </source>
</evidence>
<feature type="signal peptide" evidence="1">
    <location>
        <begin position="1"/>
        <end position="21"/>
    </location>
</feature>